<dbReference type="Gene3D" id="1.20.58.1000">
    <property type="entry name" value="Metal-sensitive repressor, helix protomer"/>
    <property type="match status" value="1"/>
</dbReference>
<evidence type="ECO:0000256" key="1">
    <source>
        <dbReference type="ARBA" id="ARBA00005428"/>
    </source>
</evidence>
<dbReference type="InterPro" id="IPR003735">
    <property type="entry name" value="Metal_Tscrpt_repr"/>
</dbReference>
<sequence>MIEDIKRRALHRARILEGQMRGLEKMIENEDYCIDILTQSLSIQKSLGSLNKLLVDNHLQTHVTEMFEAGGAARETAIAELLKVFELNNNRG</sequence>
<dbReference type="InterPro" id="IPR038390">
    <property type="entry name" value="Metal_Tscrpt_repr_sf"/>
</dbReference>
<dbReference type="RefSeq" id="WP_134369179.1">
    <property type="nucleotide sequence ID" value="NZ_SOGN01000025.1"/>
</dbReference>
<dbReference type="Pfam" id="PF02583">
    <property type="entry name" value="Trns_repr_metal"/>
    <property type="match status" value="1"/>
</dbReference>
<dbReference type="EMBL" id="SOGN01000025">
    <property type="protein sequence ID" value="TFC82444.1"/>
    <property type="molecule type" value="Genomic_DNA"/>
</dbReference>
<dbReference type="GO" id="GO:0003677">
    <property type="term" value="F:DNA binding"/>
    <property type="evidence" value="ECO:0007669"/>
    <property type="project" value="InterPro"/>
</dbReference>
<dbReference type="Proteomes" id="UP000298433">
    <property type="component" value="Unassembled WGS sequence"/>
</dbReference>
<protein>
    <submittedName>
        <fullName evidence="3">Metal-sensitive transcriptional regulator</fullName>
    </submittedName>
</protein>
<gene>
    <name evidence="3" type="ORF">E3T23_04290</name>
</gene>
<accession>A0A4R8XVW9</accession>
<dbReference type="GO" id="GO:0046872">
    <property type="term" value="F:metal ion binding"/>
    <property type="evidence" value="ECO:0007669"/>
    <property type="project" value="InterPro"/>
</dbReference>
<comment type="similarity">
    <text evidence="1">Belongs to the CsoR family.</text>
</comment>
<comment type="caution">
    <text evidence="3">The sequence shown here is derived from an EMBL/GenBank/DDBJ whole genome shotgun (WGS) entry which is preliminary data.</text>
</comment>
<evidence type="ECO:0000256" key="2">
    <source>
        <dbReference type="ARBA" id="ARBA00023008"/>
    </source>
</evidence>
<dbReference type="OrthoDB" id="9811244at2"/>
<proteinExistence type="inferred from homology"/>
<dbReference type="PANTHER" id="PTHR33677">
    <property type="entry name" value="TRANSCRIPTIONAL REPRESSOR FRMR-RELATED"/>
    <property type="match status" value="1"/>
</dbReference>
<dbReference type="GO" id="GO:0045892">
    <property type="term" value="P:negative regulation of DNA-templated transcription"/>
    <property type="evidence" value="ECO:0007669"/>
    <property type="project" value="UniProtKB-ARBA"/>
</dbReference>
<evidence type="ECO:0000313" key="4">
    <source>
        <dbReference type="Proteomes" id="UP000298433"/>
    </source>
</evidence>
<keyword evidence="2" id="KW-0186">Copper</keyword>
<keyword evidence="4" id="KW-1185">Reference proteome</keyword>
<reference evidence="3 4" key="1">
    <citation type="submission" date="2019-03" db="EMBL/GenBank/DDBJ databases">
        <title>Genomics of glacier-inhabiting Cryobacterium strains.</title>
        <authorList>
            <person name="Liu Q."/>
            <person name="Xin Y.-H."/>
        </authorList>
    </citation>
    <scope>NUCLEOTIDE SEQUENCE [LARGE SCALE GENOMIC DNA]</scope>
    <source>
        <strain evidence="3 4">TMT2-48-2</strain>
    </source>
</reference>
<evidence type="ECO:0000313" key="3">
    <source>
        <dbReference type="EMBL" id="TFC82444.1"/>
    </source>
</evidence>
<dbReference type="AlphaFoldDB" id="A0A4R8XVW9"/>
<dbReference type="PANTHER" id="PTHR33677:SF3">
    <property type="entry name" value="COPPER-SENSING TRANSCRIPTIONAL REPRESSOR RICR"/>
    <property type="match status" value="1"/>
</dbReference>
<organism evidence="3 4">
    <name type="scientific">Cryobacterium cheniae</name>
    <dbReference type="NCBI Taxonomy" id="1259262"/>
    <lineage>
        <taxon>Bacteria</taxon>
        <taxon>Bacillati</taxon>
        <taxon>Actinomycetota</taxon>
        <taxon>Actinomycetes</taxon>
        <taxon>Micrococcales</taxon>
        <taxon>Microbacteriaceae</taxon>
        <taxon>Cryobacterium</taxon>
    </lineage>
</organism>
<name>A0A4R8XVW9_9MICO</name>